<sequence>MAKRGKKPRKDCRIQDRAVEDNLVEFFRENEMLWNSQKTDYRNKARRQQIFKTKATELDIGVDHDFDK</sequence>
<dbReference type="Pfam" id="PF10545">
    <property type="entry name" value="MADF_DNA_bdg"/>
    <property type="match status" value="1"/>
</dbReference>
<protein>
    <recommendedName>
        <fullName evidence="1">MADF domain-containing protein</fullName>
    </recommendedName>
</protein>
<organism evidence="2 3">
    <name type="scientific">Muraenolepis orangiensis</name>
    <name type="common">Patagonian moray cod</name>
    <dbReference type="NCBI Taxonomy" id="630683"/>
    <lineage>
        <taxon>Eukaryota</taxon>
        <taxon>Metazoa</taxon>
        <taxon>Chordata</taxon>
        <taxon>Craniata</taxon>
        <taxon>Vertebrata</taxon>
        <taxon>Euteleostomi</taxon>
        <taxon>Actinopterygii</taxon>
        <taxon>Neopterygii</taxon>
        <taxon>Teleostei</taxon>
        <taxon>Neoteleostei</taxon>
        <taxon>Acanthomorphata</taxon>
        <taxon>Zeiogadaria</taxon>
        <taxon>Gadariae</taxon>
        <taxon>Gadiformes</taxon>
        <taxon>Muraenolepidoidei</taxon>
        <taxon>Muraenolepididae</taxon>
        <taxon>Muraenolepis</taxon>
    </lineage>
</organism>
<name>A0A9Q0EZD9_9TELE</name>
<evidence type="ECO:0000313" key="2">
    <source>
        <dbReference type="EMBL" id="KAJ3614553.1"/>
    </source>
</evidence>
<gene>
    <name evidence="2" type="ORF">NHX12_018125</name>
</gene>
<dbReference type="Proteomes" id="UP001148018">
    <property type="component" value="Unassembled WGS sequence"/>
</dbReference>
<comment type="caution">
    <text evidence="2">The sequence shown here is derived from an EMBL/GenBank/DDBJ whole genome shotgun (WGS) entry which is preliminary data.</text>
</comment>
<proteinExistence type="predicted"/>
<dbReference type="EMBL" id="JANIIK010000034">
    <property type="protein sequence ID" value="KAJ3614553.1"/>
    <property type="molecule type" value="Genomic_DNA"/>
</dbReference>
<evidence type="ECO:0000259" key="1">
    <source>
        <dbReference type="Pfam" id="PF10545"/>
    </source>
</evidence>
<keyword evidence="3" id="KW-1185">Reference proteome</keyword>
<reference evidence="2" key="1">
    <citation type="submission" date="2022-07" db="EMBL/GenBank/DDBJ databases">
        <title>Chromosome-level genome of Muraenolepis orangiensis.</title>
        <authorList>
            <person name="Kim J."/>
        </authorList>
    </citation>
    <scope>NUCLEOTIDE SEQUENCE</scope>
    <source>
        <strain evidence="2">KU_S4_2022</strain>
        <tissue evidence="2">Muscle</tissue>
    </source>
</reference>
<dbReference type="AlphaFoldDB" id="A0A9Q0EZD9"/>
<evidence type="ECO:0000313" key="3">
    <source>
        <dbReference type="Proteomes" id="UP001148018"/>
    </source>
</evidence>
<dbReference type="OrthoDB" id="5984255at2759"/>
<accession>A0A9Q0EZD9</accession>
<dbReference type="InterPro" id="IPR006578">
    <property type="entry name" value="MADF-dom"/>
</dbReference>
<feature type="domain" description="MADF" evidence="1">
    <location>
        <begin position="23"/>
        <end position="59"/>
    </location>
</feature>